<dbReference type="Proteomes" id="UP001430848">
    <property type="component" value="Unassembled WGS sequence"/>
</dbReference>
<evidence type="ECO:0000256" key="1">
    <source>
        <dbReference type="ARBA" id="ARBA00001974"/>
    </source>
</evidence>
<evidence type="ECO:0000313" key="6">
    <source>
        <dbReference type="EMBL" id="KAK7743062.1"/>
    </source>
</evidence>
<gene>
    <name evidence="6" type="ORF">SLS63_000631</name>
</gene>
<evidence type="ECO:0008006" key="8">
    <source>
        <dbReference type="Google" id="ProtNLM"/>
    </source>
</evidence>
<reference evidence="6 7" key="1">
    <citation type="submission" date="2024-02" db="EMBL/GenBank/DDBJ databases">
        <title>De novo assembly and annotation of 12 fungi associated with fruit tree decline syndrome in Ontario, Canada.</title>
        <authorList>
            <person name="Sulman M."/>
            <person name="Ellouze W."/>
            <person name="Ilyukhin E."/>
        </authorList>
    </citation>
    <scope>NUCLEOTIDE SEQUENCE [LARGE SCALE GENOMIC DNA]</scope>
    <source>
        <strain evidence="6 7">M169</strain>
    </source>
</reference>
<dbReference type="EMBL" id="JAKNSF020000001">
    <property type="protein sequence ID" value="KAK7743062.1"/>
    <property type="molecule type" value="Genomic_DNA"/>
</dbReference>
<evidence type="ECO:0000256" key="5">
    <source>
        <dbReference type="ARBA" id="ARBA00023033"/>
    </source>
</evidence>
<dbReference type="Gene3D" id="3.50.50.60">
    <property type="entry name" value="FAD/NAD(P)-binding domain"/>
    <property type="match status" value="1"/>
</dbReference>
<evidence type="ECO:0000313" key="7">
    <source>
        <dbReference type="Proteomes" id="UP001430848"/>
    </source>
</evidence>
<keyword evidence="5" id="KW-0503">Monooxygenase</keyword>
<name>A0ABR1PRA6_DIAER</name>
<evidence type="ECO:0000256" key="4">
    <source>
        <dbReference type="ARBA" id="ARBA00023002"/>
    </source>
</evidence>
<proteinExistence type="predicted"/>
<comment type="cofactor">
    <cofactor evidence="1">
        <name>FAD</name>
        <dbReference type="ChEBI" id="CHEBI:57692"/>
    </cofactor>
</comment>
<keyword evidence="7" id="KW-1185">Reference proteome</keyword>
<dbReference type="SUPFAM" id="SSF51905">
    <property type="entry name" value="FAD/NAD(P)-binding domain"/>
    <property type="match status" value="1"/>
</dbReference>
<organism evidence="6 7">
    <name type="scientific">Diaporthe eres</name>
    <name type="common">Phomopsis oblonga</name>
    <dbReference type="NCBI Taxonomy" id="83184"/>
    <lineage>
        <taxon>Eukaryota</taxon>
        <taxon>Fungi</taxon>
        <taxon>Dikarya</taxon>
        <taxon>Ascomycota</taxon>
        <taxon>Pezizomycotina</taxon>
        <taxon>Sordariomycetes</taxon>
        <taxon>Sordariomycetidae</taxon>
        <taxon>Diaporthales</taxon>
        <taxon>Diaporthaceae</taxon>
        <taxon>Diaporthe</taxon>
        <taxon>Diaporthe eres species complex</taxon>
    </lineage>
</organism>
<dbReference type="InterPro" id="IPR036188">
    <property type="entry name" value="FAD/NAD-bd_sf"/>
</dbReference>
<dbReference type="PANTHER" id="PTHR47178">
    <property type="entry name" value="MONOOXYGENASE, FAD-BINDING"/>
    <property type="match status" value="1"/>
</dbReference>
<dbReference type="PANTHER" id="PTHR47178:SF2">
    <property type="entry name" value="FAD-BINDING DOMAIN-CONTAINING PROTEIN"/>
    <property type="match status" value="1"/>
</dbReference>
<accession>A0ABR1PRA6</accession>
<keyword evidence="3" id="KW-0274">FAD</keyword>
<keyword evidence="4" id="KW-0560">Oxidoreductase</keyword>
<evidence type="ECO:0000256" key="2">
    <source>
        <dbReference type="ARBA" id="ARBA00022630"/>
    </source>
</evidence>
<sequence length="336" mass="37217">MAIHWALPLLQKILPDNVFAKVSDIACNPTVGIHSGLYPIIHGESGQLITGVPYENGLRVPRSKMRKLSAEGINVEYGKLLTNVVFPEDGVGVIAHFADGTVVHGSMIIGADGPRSKLREIAVGNAEDAATTKFQIFHTNMTVCYNDAEKALFVRKQYPTSYLALSEKSFHAFQSISSMPDGPDHPESWIFHMAMAWRGQVDETLSYKERLALIKDKAKGLGDPARSAFMWMPDDTEVHKADINRGQGLNHCIRDVAYLLEGMQAWNNSEQTLQEAIQKFEGEMIARGQEEVTCSVENGYMLHDWSKVQQSPVFNRGFKPMDGHSTTNKVGNAINA</sequence>
<protein>
    <recommendedName>
        <fullName evidence="8">FAD-binding domain-containing protein</fullName>
    </recommendedName>
</protein>
<keyword evidence="2" id="KW-0285">Flavoprotein</keyword>
<comment type="caution">
    <text evidence="6">The sequence shown here is derived from an EMBL/GenBank/DDBJ whole genome shotgun (WGS) entry which is preliminary data.</text>
</comment>
<evidence type="ECO:0000256" key="3">
    <source>
        <dbReference type="ARBA" id="ARBA00022827"/>
    </source>
</evidence>